<dbReference type="InterPro" id="IPR027417">
    <property type="entry name" value="P-loop_NTPase"/>
</dbReference>
<evidence type="ECO:0000313" key="2">
    <source>
        <dbReference type="Proteomes" id="UP000631300"/>
    </source>
</evidence>
<dbReference type="Proteomes" id="UP000631300">
    <property type="component" value="Unassembled WGS sequence"/>
</dbReference>
<dbReference type="EMBL" id="BMXP01000012">
    <property type="protein sequence ID" value="GGW95786.1"/>
    <property type="molecule type" value="Genomic_DNA"/>
</dbReference>
<dbReference type="GO" id="GO:0016301">
    <property type="term" value="F:kinase activity"/>
    <property type="evidence" value="ECO:0007669"/>
    <property type="project" value="UniProtKB-KW"/>
</dbReference>
<reference evidence="1" key="1">
    <citation type="journal article" date="2014" name="Int. J. Syst. Evol. Microbiol.">
        <title>Complete genome sequence of Corynebacterium casei LMG S-19264T (=DSM 44701T), isolated from a smear-ripened cheese.</title>
        <authorList>
            <consortium name="US DOE Joint Genome Institute (JGI-PGF)"/>
            <person name="Walter F."/>
            <person name="Albersmeier A."/>
            <person name="Kalinowski J."/>
            <person name="Ruckert C."/>
        </authorList>
    </citation>
    <scope>NUCLEOTIDE SEQUENCE</scope>
    <source>
        <strain evidence="1">KCTC 22164</strain>
    </source>
</reference>
<keyword evidence="1" id="KW-0808">Transferase</keyword>
<evidence type="ECO:0000313" key="1">
    <source>
        <dbReference type="EMBL" id="GGW95786.1"/>
    </source>
</evidence>
<reference evidence="1" key="2">
    <citation type="submission" date="2020-09" db="EMBL/GenBank/DDBJ databases">
        <authorList>
            <person name="Sun Q."/>
            <person name="Kim S."/>
        </authorList>
    </citation>
    <scope>NUCLEOTIDE SEQUENCE</scope>
    <source>
        <strain evidence="1">KCTC 22164</strain>
    </source>
</reference>
<keyword evidence="1" id="KW-0418">Kinase</keyword>
<dbReference type="PANTHER" id="PTHR10285">
    <property type="entry name" value="URIDINE KINASE"/>
    <property type="match status" value="1"/>
</dbReference>
<protein>
    <submittedName>
        <fullName evidence="1">Kinase</fullName>
    </submittedName>
</protein>
<name>A0A918N022_9ALTE</name>
<keyword evidence="2" id="KW-1185">Reference proteome</keyword>
<dbReference type="Gene3D" id="3.40.50.300">
    <property type="entry name" value="P-loop containing nucleotide triphosphate hydrolases"/>
    <property type="match status" value="1"/>
</dbReference>
<comment type="caution">
    <text evidence="1">The sequence shown here is derived from an EMBL/GenBank/DDBJ whole genome shotgun (WGS) entry which is preliminary data.</text>
</comment>
<dbReference type="RefSeq" id="WP_189408213.1">
    <property type="nucleotide sequence ID" value="NZ_BMXP01000012.1"/>
</dbReference>
<organism evidence="1 2">
    <name type="scientific">Alteromonas halophila</name>
    <dbReference type="NCBI Taxonomy" id="516698"/>
    <lineage>
        <taxon>Bacteria</taxon>
        <taxon>Pseudomonadati</taxon>
        <taxon>Pseudomonadota</taxon>
        <taxon>Gammaproteobacteria</taxon>
        <taxon>Alteromonadales</taxon>
        <taxon>Alteromonadaceae</taxon>
        <taxon>Alteromonas/Salinimonas group</taxon>
        <taxon>Alteromonas</taxon>
    </lineage>
</organism>
<dbReference type="AlphaFoldDB" id="A0A918N022"/>
<accession>A0A918N022</accession>
<sequence length="292" mass="32593">MDIAAFLQQHRLPEAYADAAQKWFIPAAKNLHSHYKGAKRPMIVGINGCQGSGKSTLGAFIEAYLTENHQLNVVSLSLDDFYLASTDRQSLAVKVHPLLATRGVPGTHNMQLALSTLDRLSNYGTVSLPRFDKANDNPMSVGDWPVVNSPCDIIILEGWCVGAPPQPDTALQTPVNDLEQEQDPLGIWRKFVNTQLAGKYQTLFERIDHMLMLKAPSFEQVFTWRCEQEHKLAERIRAQGGAATAIMSDDDIWNFIQLYQRLTEHCLACLPALSDQVLHLDNQRTVTALDQA</sequence>
<gene>
    <name evidence="1" type="ORF">GCM10007391_32440</name>
</gene>
<dbReference type="SUPFAM" id="SSF52540">
    <property type="entry name" value="P-loop containing nucleoside triphosphate hydrolases"/>
    <property type="match status" value="1"/>
</dbReference>
<proteinExistence type="predicted"/>